<dbReference type="PANTHER" id="PTHR31048">
    <property type="entry name" value="OS03G0233200 PROTEIN"/>
    <property type="match status" value="1"/>
</dbReference>
<dbReference type="Pfam" id="PF00314">
    <property type="entry name" value="Thaumatin"/>
    <property type="match status" value="1"/>
</dbReference>
<protein>
    <recommendedName>
        <fullName evidence="5">Osmotin-like protein</fullName>
    </recommendedName>
</protein>
<keyword evidence="1" id="KW-1015">Disulfide bond</keyword>
<feature type="chain" id="PRO_5032802562" description="Osmotin-like protein" evidence="2">
    <location>
        <begin position="26"/>
        <end position="239"/>
    </location>
</feature>
<proteinExistence type="predicted"/>
<comment type="caution">
    <text evidence="3">The sequence shown here is derived from an EMBL/GenBank/DDBJ whole genome shotgun (WGS) entry which is preliminary data.</text>
</comment>
<accession>A0A811MGB4</accession>
<dbReference type="FunFam" id="2.60.110.10:FF:000008">
    <property type="entry name" value="Osmotin-like protein"/>
    <property type="match status" value="1"/>
</dbReference>
<dbReference type="InterPro" id="IPR001938">
    <property type="entry name" value="Thaumatin"/>
</dbReference>
<dbReference type="Proteomes" id="UP000604825">
    <property type="component" value="Unassembled WGS sequence"/>
</dbReference>
<feature type="disulfide bond" evidence="1">
    <location>
        <begin position="165"/>
        <end position="201"/>
    </location>
</feature>
<feature type="disulfide bond" evidence="1">
    <location>
        <begin position="94"/>
        <end position="103"/>
    </location>
</feature>
<dbReference type="SMART" id="SM00205">
    <property type="entry name" value="THN"/>
    <property type="match status" value="1"/>
</dbReference>
<dbReference type="PIRSF" id="PIRSF002703">
    <property type="entry name" value="Thaumatin"/>
    <property type="match status" value="1"/>
</dbReference>
<dbReference type="Gene3D" id="2.60.110.10">
    <property type="entry name" value="Thaumatin"/>
    <property type="match status" value="1"/>
</dbReference>
<dbReference type="InterPro" id="IPR037176">
    <property type="entry name" value="Osmotin/thaumatin-like_sf"/>
</dbReference>
<name>A0A811MGB4_9POAL</name>
<dbReference type="SUPFAM" id="SSF49870">
    <property type="entry name" value="Osmotin, thaumatin-like protein"/>
    <property type="match status" value="1"/>
</dbReference>
<evidence type="ECO:0000313" key="4">
    <source>
        <dbReference type="Proteomes" id="UP000604825"/>
    </source>
</evidence>
<dbReference type="PROSITE" id="PS51367">
    <property type="entry name" value="THAUMATIN_2"/>
    <property type="match status" value="1"/>
</dbReference>
<feature type="disulfide bond" evidence="1">
    <location>
        <begin position="107"/>
        <end position="111"/>
    </location>
</feature>
<feature type="disulfide bond" evidence="1">
    <location>
        <begin position="160"/>
        <end position="218"/>
    </location>
</feature>
<evidence type="ECO:0000256" key="1">
    <source>
        <dbReference type="PIRSR" id="PIRSR002703-1"/>
    </source>
</evidence>
<sequence>MATLSKTQETLALMALAVLANAAVAAGDDASSCPKLTLHNLCPYPVWPLVTANTGYPSVAGTDDARLDGNGEGLVTMALPQGAWSGRVVARTGCADDDGMSACDDDCAPQCETGNAPPATVAQVSVGGSGGLAVYSVSLVDGFNVPMVVTPHDFAEGAQCPTLGCAVDLTQDQECCPAGAVAPQGGCGAGGAQAALFKAKCPDTRTTSTDVEATPQECIAPGELKVVFCPARDCTGSCN</sequence>
<reference evidence="3" key="1">
    <citation type="submission" date="2020-10" db="EMBL/GenBank/DDBJ databases">
        <authorList>
            <person name="Han B."/>
            <person name="Lu T."/>
            <person name="Zhao Q."/>
            <person name="Huang X."/>
            <person name="Zhao Y."/>
        </authorList>
    </citation>
    <scope>NUCLEOTIDE SEQUENCE</scope>
</reference>
<keyword evidence="2" id="KW-0732">Signal</keyword>
<dbReference type="OrthoDB" id="660919at2759"/>
<evidence type="ECO:0000256" key="2">
    <source>
        <dbReference type="SAM" id="SignalP"/>
    </source>
</evidence>
<gene>
    <name evidence="3" type="ORF">NCGR_LOCUS3001</name>
</gene>
<dbReference type="PRINTS" id="PR00347">
    <property type="entry name" value="THAUMATIN"/>
</dbReference>
<organism evidence="3 4">
    <name type="scientific">Miscanthus lutarioriparius</name>
    <dbReference type="NCBI Taxonomy" id="422564"/>
    <lineage>
        <taxon>Eukaryota</taxon>
        <taxon>Viridiplantae</taxon>
        <taxon>Streptophyta</taxon>
        <taxon>Embryophyta</taxon>
        <taxon>Tracheophyta</taxon>
        <taxon>Spermatophyta</taxon>
        <taxon>Magnoliopsida</taxon>
        <taxon>Liliopsida</taxon>
        <taxon>Poales</taxon>
        <taxon>Poaceae</taxon>
        <taxon>PACMAD clade</taxon>
        <taxon>Panicoideae</taxon>
        <taxon>Andropogonodae</taxon>
        <taxon>Andropogoneae</taxon>
        <taxon>Saccharinae</taxon>
        <taxon>Miscanthus</taxon>
    </lineage>
</organism>
<feature type="signal peptide" evidence="2">
    <location>
        <begin position="1"/>
        <end position="25"/>
    </location>
</feature>
<dbReference type="EMBL" id="CAJGYO010000001">
    <property type="protein sequence ID" value="CAD6205168.1"/>
    <property type="molecule type" value="Genomic_DNA"/>
</dbReference>
<dbReference type="AlphaFoldDB" id="A0A811MGB4"/>
<keyword evidence="4" id="KW-1185">Reference proteome</keyword>
<feature type="disulfide bond" evidence="1">
    <location>
        <begin position="42"/>
        <end position="229"/>
    </location>
</feature>
<evidence type="ECO:0008006" key="5">
    <source>
        <dbReference type="Google" id="ProtNLM"/>
    </source>
</evidence>
<evidence type="ECO:0000313" key="3">
    <source>
        <dbReference type="EMBL" id="CAD6205168.1"/>
    </source>
</evidence>